<reference evidence="1 2" key="1">
    <citation type="submission" date="2018-12" db="EMBL/GenBank/DDBJ databases">
        <authorList>
            <person name="Sun L."/>
            <person name="Chen Z."/>
        </authorList>
    </citation>
    <scope>NUCLEOTIDE SEQUENCE [LARGE SCALE GENOMIC DNA]</scope>
    <source>
        <strain evidence="1 2">DSM 15890</strain>
    </source>
</reference>
<dbReference type="SFLD" id="SFLDS00003">
    <property type="entry name" value="Haloacid_Dehalogenase"/>
    <property type="match status" value="1"/>
</dbReference>
<keyword evidence="2" id="KW-1185">Reference proteome</keyword>
<dbReference type="SUPFAM" id="SSF56784">
    <property type="entry name" value="HAD-like"/>
    <property type="match status" value="1"/>
</dbReference>
<dbReference type="PANTHER" id="PTHR43434:SF13">
    <property type="entry name" value="PHOSPHOGLYCOLATE PHOSPHATASE"/>
    <property type="match status" value="1"/>
</dbReference>
<dbReference type="SFLD" id="SFLDG01129">
    <property type="entry name" value="C1.5:_HAD__Beta-PGM__Phosphata"/>
    <property type="match status" value="1"/>
</dbReference>
<dbReference type="InterPro" id="IPR023214">
    <property type="entry name" value="HAD_sf"/>
</dbReference>
<dbReference type="Pfam" id="PF13419">
    <property type="entry name" value="HAD_2"/>
    <property type="match status" value="1"/>
</dbReference>
<dbReference type="GO" id="GO:0006281">
    <property type="term" value="P:DNA repair"/>
    <property type="evidence" value="ECO:0007669"/>
    <property type="project" value="TreeGrafter"/>
</dbReference>
<dbReference type="Gene3D" id="1.10.150.240">
    <property type="entry name" value="Putative phosphatase, domain 2"/>
    <property type="match status" value="1"/>
</dbReference>
<organism evidence="1 2">
    <name type="scientific">Paenibacillus anaericanus</name>
    <dbReference type="NCBI Taxonomy" id="170367"/>
    <lineage>
        <taxon>Bacteria</taxon>
        <taxon>Bacillati</taxon>
        <taxon>Bacillota</taxon>
        <taxon>Bacilli</taxon>
        <taxon>Bacillales</taxon>
        <taxon>Paenibacillaceae</taxon>
        <taxon>Paenibacillus</taxon>
    </lineage>
</organism>
<name>A0A433Y5X3_9BACL</name>
<dbReference type="Gene3D" id="3.40.50.1000">
    <property type="entry name" value="HAD superfamily/HAD-like"/>
    <property type="match status" value="1"/>
</dbReference>
<keyword evidence="1" id="KW-0378">Hydrolase</keyword>
<dbReference type="EMBL" id="RZNY01000015">
    <property type="protein sequence ID" value="RUT44422.1"/>
    <property type="molecule type" value="Genomic_DNA"/>
</dbReference>
<dbReference type="GO" id="GO:0005829">
    <property type="term" value="C:cytosol"/>
    <property type="evidence" value="ECO:0007669"/>
    <property type="project" value="TreeGrafter"/>
</dbReference>
<dbReference type="OrthoDB" id="9792518at2"/>
<evidence type="ECO:0000313" key="2">
    <source>
        <dbReference type="Proteomes" id="UP000279446"/>
    </source>
</evidence>
<protein>
    <submittedName>
        <fullName evidence="1">HAD family hydrolase</fullName>
    </submittedName>
</protein>
<evidence type="ECO:0000313" key="1">
    <source>
        <dbReference type="EMBL" id="RUT44422.1"/>
    </source>
</evidence>
<dbReference type="InterPro" id="IPR023198">
    <property type="entry name" value="PGP-like_dom2"/>
</dbReference>
<dbReference type="InterPro" id="IPR050155">
    <property type="entry name" value="HAD-like_hydrolase_sf"/>
</dbReference>
<gene>
    <name evidence="1" type="ORF">EJP82_17540</name>
</gene>
<dbReference type="InterPro" id="IPR041492">
    <property type="entry name" value="HAD_2"/>
</dbReference>
<dbReference type="GO" id="GO:0008967">
    <property type="term" value="F:phosphoglycolate phosphatase activity"/>
    <property type="evidence" value="ECO:0007669"/>
    <property type="project" value="TreeGrafter"/>
</dbReference>
<dbReference type="RefSeq" id="WP_127193367.1">
    <property type="nucleotide sequence ID" value="NZ_RZNY01000015.1"/>
</dbReference>
<dbReference type="InterPro" id="IPR036412">
    <property type="entry name" value="HAD-like_sf"/>
</dbReference>
<dbReference type="Proteomes" id="UP000279446">
    <property type="component" value="Unassembled WGS sequence"/>
</dbReference>
<dbReference type="PANTHER" id="PTHR43434">
    <property type="entry name" value="PHOSPHOGLYCOLATE PHOSPHATASE"/>
    <property type="match status" value="1"/>
</dbReference>
<dbReference type="AlphaFoldDB" id="A0A433Y5X3"/>
<comment type="caution">
    <text evidence="1">The sequence shown here is derived from an EMBL/GenBank/DDBJ whole genome shotgun (WGS) entry which is preliminary data.</text>
</comment>
<proteinExistence type="predicted"/>
<sequence>MRKHIVFDFDGTLVDTTKVIVKVYNELADQYKLKRLSQEEFQNIMNLTLRQKMKALEVSIFKVLRMRRIGQEFKEKYKSYLGTVDFCDGVLEVARQLEDKGYVLSILTSNSELNITYYLNSKQINLFQHIRSSKGLMGKDQAIKKYMKEHQLSNQELIYIGDEVRDIQACKRNNVEVIAVSWGIYSRDLLLSEEPNYLIDDPHEIIKII</sequence>
<accession>A0A433Y5X3</accession>